<dbReference type="AlphaFoldDB" id="A0A0R3PC05"/>
<sequence>MSWTTSFLQKNSMYQIYGPSLSLHPFVLYISWACSGRQILSRLFGDRGW</sequence>
<organism evidence="3">
    <name type="scientific">Angiostrongylus costaricensis</name>
    <name type="common">Nematode worm</name>
    <dbReference type="NCBI Taxonomy" id="334426"/>
    <lineage>
        <taxon>Eukaryota</taxon>
        <taxon>Metazoa</taxon>
        <taxon>Ecdysozoa</taxon>
        <taxon>Nematoda</taxon>
        <taxon>Chromadorea</taxon>
        <taxon>Rhabditida</taxon>
        <taxon>Rhabditina</taxon>
        <taxon>Rhabditomorpha</taxon>
        <taxon>Strongyloidea</taxon>
        <taxon>Metastrongylidae</taxon>
        <taxon>Angiostrongylus</taxon>
    </lineage>
</organism>
<gene>
    <name evidence="1" type="ORF">ACOC_LOCUS1284</name>
</gene>
<reference evidence="1 2" key="2">
    <citation type="submission" date="2018-11" db="EMBL/GenBank/DDBJ databases">
        <authorList>
            <consortium name="Pathogen Informatics"/>
        </authorList>
    </citation>
    <scope>NUCLEOTIDE SEQUENCE [LARGE SCALE GENOMIC DNA]</scope>
    <source>
        <strain evidence="1 2">Costa Rica</strain>
    </source>
</reference>
<evidence type="ECO:0000313" key="2">
    <source>
        <dbReference type="Proteomes" id="UP000267027"/>
    </source>
</evidence>
<dbReference type="Proteomes" id="UP000267027">
    <property type="component" value="Unassembled WGS sequence"/>
</dbReference>
<proteinExistence type="predicted"/>
<name>A0A0R3PC05_ANGCS</name>
<keyword evidence="2" id="KW-1185">Reference proteome</keyword>
<protein>
    <submittedName>
        <fullName evidence="1 3">Uncharacterized protein</fullName>
    </submittedName>
</protein>
<evidence type="ECO:0000313" key="1">
    <source>
        <dbReference type="EMBL" id="VDM52869.1"/>
    </source>
</evidence>
<accession>A0A0R3PC05</accession>
<dbReference type="EMBL" id="UYYA01000181">
    <property type="protein sequence ID" value="VDM52869.1"/>
    <property type="molecule type" value="Genomic_DNA"/>
</dbReference>
<evidence type="ECO:0000313" key="3">
    <source>
        <dbReference type="WBParaSite" id="ACOC_0000128301-mRNA-1"/>
    </source>
</evidence>
<dbReference type="WBParaSite" id="ACOC_0000128301-mRNA-1">
    <property type="protein sequence ID" value="ACOC_0000128301-mRNA-1"/>
    <property type="gene ID" value="ACOC_0000128301"/>
</dbReference>
<reference evidence="3" key="1">
    <citation type="submission" date="2017-02" db="UniProtKB">
        <authorList>
            <consortium name="WormBaseParasite"/>
        </authorList>
    </citation>
    <scope>IDENTIFICATION</scope>
</reference>